<dbReference type="CDD" id="cd04301">
    <property type="entry name" value="NAT_SF"/>
    <property type="match status" value="1"/>
</dbReference>
<protein>
    <submittedName>
        <fullName evidence="2">GCN5-related N-acetyltransferase</fullName>
    </submittedName>
</protein>
<gene>
    <name evidence="2" type="ORF">Metlim_0656</name>
</gene>
<dbReference type="HOGENOM" id="CLU_054109_0_0_2"/>
<dbReference type="Proteomes" id="UP000005741">
    <property type="component" value="Chromosome"/>
</dbReference>
<dbReference type="EMBL" id="CM001436">
    <property type="protein sequence ID" value="EHQ34779.1"/>
    <property type="molecule type" value="Genomic_DNA"/>
</dbReference>
<dbReference type="SUPFAM" id="SSF55729">
    <property type="entry name" value="Acyl-CoA N-acyltransferases (Nat)"/>
    <property type="match status" value="1"/>
</dbReference>
<dbReference type="OrthoDB" id="38613at2157"/>
<dbReference type="Gene3D" id="3.40.630.30">
    <property type="match status" value="1"/>
</dbReference>
<dbReference type="InterPro" id="IPR016181">
    <property type="entry name" value="Acyl_CoA_acyltransferase"/>
</dbReference>
<dbReference type="STRING" id="937775.Metlim_0656"/>
<dbReference type="PANTHER" id="PTHR47237">
    <property type="entry name" value="SLL0310 PROTEIN"/>
    <property type="match status" value="1"/>
</dbReference>
<dbReference type="PANTHER" id="PTHR47237:SF1">
    <property type="entry name" value="SLL0310 PROTEIN"/>
    <property type="match status" value="1"/>
</dbReference>
<dbReference type="GO" id="GO:0016747">
    <property type="term" value="F:acyltransferase activity, transferring groups other than amino-acyl groups"/>
    <property type="evidence" value="ECO:0007669"/>
    <property type="project" value="InterPro"/>
</dbReference>
<dbReference type="PATRIC" id="fig|937775.9.peg.764"/>
<dbReference type="InterPro" id="IPR041496">
    <property type="entry name" value="YitH/HolE_GNAT"/>
</dbReference>
<proteinExistence type="predicted"/>
<dbReference type="Pfam" id="PF00583">
    <property type="entry name" value="Acetyltransf_1"/>
    <property type="match status" value="1"/>
</dbReference>
<dbReference type="InterPro" id="IPR000182">
    <property type="entry name" value="GNAT_dom"/>
</dbReference>
<evidence type="ECO:0000313" key="2">
    <source>
        <dbReference type="EMBL" id="EHQ34779.1"/>
    </source>
</evidence>
<name>H1Z3I4_9EURY</name>
<feature type="domain" description="N-acetyltransferase" evidence="1">
    <location>
        <begin position="18"/>
        <end position="166"/>
    </location>
</feature>
<dbReference type="Pfam" id="PF18014">
    <property type="entry name" value="Acetyltransf_18"/>
    <property type="match status" value="1"/>
</dbReference>
<keyword evidence="3" id="KW-1185">Reference proteome</keyword>
<dbReference type="InterPro" id="IPR052729">
    <property type="entry name" value="Acyl/Acetyltrans_Enzymes"/>
</dbReference>
<dbReference type="Gene3D" id="3.40.630.90">
    <property type="match status" value="1"/>
</dbReference>
<sequence>MAEDSGISGSFESDGAEFIIRNMRPGEVSTAVSFAAEEGWNPGLYDGVCHYAVDPAGWFVAESEGVVVGIVQFSNYDDNFSFGGFLVVKPELRNLGIGDALLKAGLSHTEERICGADGVFEMQDTYSRKYGFIFAYRNIRWEGNIEGRKDHGFLNAADVSFEKLLEYDTRHFPAERRTFLEKWINQPESTCLVSKKDGEITGYGMIRRCVSGWKIGPLFGEDEIIAEELFLALCGSVDSGSVKSGPVYFDTPEPNVKAVAIAEKYGMVEVFGTARMYRNEVPELPLNNIFGVTSFEMG</sequence>
<evidence type="ECO:0000313" key="3">
    <source>
        <dbReference type="Proteomes" id="UP000005741"/>
    </source>
</evidence>
<dbReference type="PROSITE" id="PS51186">
    <property type="entry name" value="GNAT"/>
    <property type="match status" value="1"/>
</dbReference>
<dbReference type="AlphaFoldDB" id="H1Z3I4"/>
<dbReference type="RefSeq" id="WP_004076480.1">
    <property type="nucleotide sequence ID" value="NZ_CM001436.1"/>
</dbReference>
<reference evidence="2 3" key="1">
    <citation type="submission" date="2011-10" db="EMBL/GenBank/DDBJ databases">
        <title>The Improved High-Quality Draft genome of Methanoplanus limicola DSM 2279.</title>
        <authorList>
            <consortium name="US DOE Joint Genome Institute (JGI-PGF)"/>
            <person name="Lucas S."/>
            <person name="Copeland A."/>
            <person name="Lapidus A."/>
            <person name="Glavina del Rio T."/>
            <person name="Dalin E."/>
            <person name="Tice H."/>
            <person name="Bruce D."/>
            <person name="Goodwin L."/>
            <person name="Pitluck S."/>
            <person name="Peters L."/>
            <person name="Mikhailova N."/>
            <person name="Lu M."/>
            <person name="Kyrpides N."/>
            <person name="Mavromatis K."/>
            <person name="Ivanova N."/>
            <person name="Markowitz V."/>
            <person name="Cheng J.-F."/>
            <person name="Hugenholtz P."/>
            <person name="Woyke T."/>
            <person name="Wu D."/>
            <person name="Wirth R."/>
            <person name="Brambilla E.-M."/>
            <person name="Klenk H.-P."/>
            <person name="Eisen J.A."/>
        </authorList>
    </citation>
    <scope>NUCLEOTIDE SEQUENCE [LARGE SCALE GENOMIC DNA]</scope>
    <source>
        <strain evidence="2 3">DSM 2279</strain>
    </source>
</reference>
<evidence type="ECO:0000259" key="1">
    <source>
        <dbReference type="PROSITE" id="PS51186"/>
    </source>
</evidence>
<keyword evidence="2" id="KW-0808">Transferase</keyword>
<accession>H1Z3I4</accession>
<dbReference type="InParanoid" id="H1Z3I4"/>
<organism evidence="2 3">
    <name type="scientific">Methanoplanus limicola DSM 2279</name>
    <dbReference type="NCBI Taxonomy" id="937775"/>
    <lineage>
        <taxon>Archaea</taxon>
        <taxon>Methanobacteriati</taxon>
        <taxon>Methanobacteriota</taxon>
        <taxon>Stenosarchaea group</taxon>
        <taxon>Methanomicrobia</taxon>
        <taxon>Methanomicrobiales</taxon>
        <taxon>Methanomicrobiaceae</taxon>
        <taxon>Methanoplanus</taxon>
    </lineage>
</organism>